<dbReference type="PANTHER" id="PTHR45036:SF1">
    <property type="entry name" value="METHYLTRANSFERASE LIKE 7A"/>
    <property type="match status" value="1"/>
</dbReference>
<dbReference type="InterPro" id="IPR052356">
    <property type="entry name" value="Thiol_S-MT"/>
</dbReference>
<comment type="caution">
    <text evidence="2">The sequence shown here is derived from an EMBL/GenBank/DDBJ whole genome shotgun (WGS) entry which is preliminary data.</text>
</comment>
<proteinExistence type="predicted"/>
<accession>A0A2M9YJT7</accession>
<evidence type="ECO:0000313" key="3">
    <source>
        <dbReference type="EMBL" id="PJZ62300.1"/>
    </source>
</evidence>
<dbReference type="InterPro" id="IPR029063">
    <property type="entry name" value="SAM-dependent_MTases_sf"/>
</dbReference>
<name>A0A2M9YJT7_9LEPT</name>
<dbReference type="EMBL" id="NPDV01000019">
    <property type="protein sequence ID" value="PJZ51811.1"/>
    <property type="molecule type" value="Genomic_DNA"/>
</dbReference>
<keyword evidence="4" id="KW-1185">Reference proteome</keyword>
<feature type="domain" description="Methyltransferase type 11" evidence="1">
    <location>
        <begin position="50"/>
        <end position="143"/>
    </location>
</feature>
<organism evidence="2 5">
    <name type="scientific">Leptospira adleri</name>
    <dbReference type="NCBI Taxonomy" id="2023186"/>
    <lineage>
        <taxon>Bacteria</taxon>
        <taxon>Pseudomonadati</taxon>
        <taxon>Spirochaetota</taxon>
        <taxon>Spirochaetia</taxon>
        <taxon>Leptospirales</taxon>
        <taxon>Leptospiraceae</taxon>
        <taxon>Leptospira</taxon>
    </lineage>
</organism>
<reference evidence="4 5" key="1">
    <citation type="submission" date="2017-07" db="EMBL/GenBank/DDBJ databases">
        <title>Leptospira spp. isolated from tropical soils.</title>
        <authorList>
            <person name="Thibeaux R."/>
            <person name="Iraola G."/>
            <person name="Ferres I."/>
            <person name="Bierque E."/>
            <person name="Girault D."/>
            <person name="Soupe-Gilbert M.-E."/>
            <person name="Picardeau M."/>
            <person name="Goarant C."/>
        </authorList>
    </citation>
    <scope>NUCLEOTIDE SEQUENCE [LARGE SCALE GENOMIC DNA]</scope>
    <source>
        <strain evidence="2 5">FH2-B-C1</strain>
        <strain evidence="3 4">FH2-B-D1</strain>
    </source>
</reference>
<gene>
    <name evidence="3" type="ORF">CH376_08815</name>
    <name evidence="2" type="ORF">CH380_18120</name>
</gene>
<dbReference type="Gene3D" id="3.40.50.150">
    <property type="entry name" value="Vaccinia Virus protein VP39"/>
    <property type="match status" value="1"/>
</dbReference>
<dbReference type="Proteomes" id="UP000232188">
    <property type="component" value="Unassembled WGS sequence"/>
</dbReference>
<dbReference type="EMBL" id="NPDU01000018">
    <property type="protein sequence ID" value="PJZ62300.1"/>
    <property type="molecule type" value="Genomic_DNA"/>
</dbReference>
<dbReference type="PANTHER" id="PTHR45036">
    <property type="entry name" value="METHYLTRANSFERASE LIKE 7B"/>
    <property type="match status" value="1"/>
</dbReference>
<sequence>MGGPVMCVQKTPTLSFVNAYFFQTLQGYMHYKYRKIKRILFEDLPDTIVELGPGVGSNLRYFNPGTTLLAVEPNEGMHSLLKKNSEKYSIHTKLMNLSAEKLPFPDSSVDAVVCSLVLCTVEKPDQVLKEIKRVLRVGGRLIFLEHVAAKQGSWIERIQRIVFRPWLWFFEGCHLNRDTDQTLRNADFSSLKIESLTLPTIFLPIRPHIFGTAIK</sequence>
<evidence type="ECO:0000313" key="5">
    <source>
        <dbReference type="Proteomes" id="UP000232188"/>
    </source>
</evidence>
<dbReference type="CDD" id="cd02440">
    <property type="entry name" value="AdoMet_MTases"/>
    <property type="match status" value="1"/>
</dbReference>
<evidence type="ECO:0000259" key="1">
    <source>
        <dbReference type="Pfam" id="PF08241"/>
    </source>
</evidence>
<dbReference type="InterPro" id="IPR013216">
    <property type="entry name" value="Methyltransf_11"/>
</dbReference>
<evidence type="ECO:0000313" key="2">
    <source>
        <dbReference type="EMBL" id="PJZ51811.1"/>
    </source>
</evidence>
<dbReference type="Proteomes" id="UP000232149">
    <property type="component" value="Unassembled WGS sequence"/>
</dbReference>
<dbReference type="AlphaFoldDB" id="A0A2M9YJT7"/>
<dbReference type="SUPFAM" id="SSF53335">
    <property type="entry name" value="S-adenosyl-L-methionine-dependent methyltransferases"/>
    <property type="match status" value="1"/>
</dbReference>
<evidence type="ECO:0000313" key="4">
    <source>
        <dbReference type="Proteomes" id="UP000232149"/>
    </source>
</evidence>
<protein>
    <recommendedName>
        <fullName evidence="1">Methyltransferase type 11 domain-containing protein</fullName>
    </recommendedName>
</protein>
<dbReference type="Pfam" id="PF08241">
    <property type="entry name" value="Methyltransf_11"/>
    <property type="match status" value="1"/>
</dbReference>
<dbReference type="GO" id="GO:0008757">
    <property type="term" value="F:S-adenosylmethionine-dependent methyltransferase activity"/>
    <property type="evidence" value="ECO:0007669"/>
    <property type="project" value="InterPro"/>
</dbReference>